<dbReference type="EMBL" id="JAFCMP010000057">
    <property type="protein sequence ID" value="KAG5189143.1"/>
    <property type="molecule type" value="Genomic_DNA"/>
</dbReference>
<keyword evidence="3" id="KW-1185">Reference proteome</keyword>
<protein>
    <recommendedName>
        <fullName evidence="4">PWWP domain-containing protein</fullName>
    </recommendedName>
</protein>
<feature type="compositionally biased region" description="Low complexity" evidence="1">
    <location>
        <begin position="148"/>
        <end position="186"/>
    </location>
</feature>
<gene>
    <name evidence="2" type="ORF">JKP88DRAFT_347751</name>
</gene>
<evidence type="ECO:0008006" key="4">
    <source>
        <dbReference type="Google" id="ProtNLM"/>
    </source>
</evidence>
<evidence type="ECO:0000256" key="1">
    <source>
        <dbReference type="SAM" id="MobiDB-lite"/>
    </source>
</evidence>
<evidence type="ECO:0000313" key="3">
    <source>
        <dbReference type="Proteomes" id="UP000664859"/>
    </source>
</evidence>
<evidence type="ECO:0000313" key="2">
    <source>
        <dbReference type="EMBL" id="KAG5189143.1"/>
    </source>
</evidence>
<sequence length="326" mass="33685">MGKDGYSVGEMVWCQWGLKYSWWPGKVLGYDTDADEYVVLGYDADADEYEVECEEDARIEPWQGPAAQMMAFVDGWAEATRVIRDIQTRIGRDFYGDLVRAVAAYRRCAPAALPQMAPRERWNTYINALHSFVLAGPAPELPPPPPEAAAAAAAAKAAAGTKGQHAGPPAKPTPAAATAAHARSSSGGDGDGSGGKRQKVAQNGSDSAAAFVVNKIPDDSDDNEEGKGKWDLSGAPRRRPSSGKPAGAAAVKAENGGSDLGEGSGGEEEGGEGGIWGKPGGVLSDLGPGWEEQAALMAAVIFSSAAASADAELLRTAGCAAEPSPQ</sequence>
<organism evidence="2 3">
    <name type="scientific">Tribonema minus</name>
    <dbReference type="NCBI Taxonomy" id="303371"/>
    <lineage>
        <taxon>Eukaryota</taxon>
        <taxon>Sar</taxon>
        <taxon>Stramenopiles</taxon>
        <taxon>Ochrophyta</taxon>
        <taxon>PX clade</taxon>
        <taxon>Xanthophyceae</taxon>
        <taxon>Tribonematales</taxon>
        <taxon>Tribonemataceae</taxon>
        <taxon>Tribonema</taxon>
    </lineage>
</organism>
<reference evidence="2" key="1">
    <citation type="submission" date="2021-02" db="EMBL/GenBank/DDBJ databases">
        <title>First Annotated Genome of the Yellow-green Alga Tribonema minus.</title>
        <authorList>
            <person name="Mahan K.M."/>
        </authorList>
    </citation>
    <scope>NUCLEOTIDE SEQUENCE</scope>
    <source>
        <strain evidence="2">UTEX B ZZ1240</strain>
    </source>
</reference>
<dbReference type="Proteomes" id="UP000664859">
    <property type="component" value="Unassembled WGS sequence"/>
</dbReference>
<proteinExistence type="predicted"/>
<dbReference type="AlphaFoldDB" id="A0A836CKY5"/>
<comment type="caution">
    <text evidence="2">The sequence shown here is derived from an EMBL/GenBank/DDBJ whole genome shotgun (WGS) entry which is preliminary data.</text>
</comment>
<accession>A0A836CKY5</accession>
<feature type="region of interest" description="Disordered" evidence="1">
    <location>
        <begin position="138"/>
        <end position="286"/>
    </location>
</feature>
<name>A0A836CKY5_9STRA</name>